<dbReference type="EMBL" id="MNUE01000019">
    <property type="protein sequence ID" value="OJD35123.1"/>
    <property type="molecule type" value="Genomic_DNA"/>
</dbReference>
<keyword evidence="3" id="KW-1185">Reference proteome</keyword>
<reference evidence="2 3" key="1">
    <citation type="submission" date="2016-10" db="EMBL/GenBank/DDBJ databases">
        <title>Proteomics and genomics reveal pathogen-plant mechanisms compatible with a hemibiotrophic lifestyle of Diplodia corticola.</title>
        <authorList>
            <person name="Fernandes I."/>
            <person name="De Jonge R."/>
            <person name="Van De Peer Y."/>
            <person name="Devreese B."/>
            <person name="Alves A."/>
            <person name="Esteves A.C."/>
        </authorList>
    </citation>
    <scope>NUCLEOTIDE SEQUENCE [LARGE SCALE GENOMIC DNA]</scope>
    <source>
        <strain evidence="2 3">CBS 112549</strain>
    </source>
</reference>
<dbReference type="SUPFAM" id="SSF51621">
    <property type="entry name" value="Phosphoenolpyruvate/pyruvate domain"/>
    <property type="match status" value="1"/>
</dbReference>
<dbReference type="PANTHER" id="PTHR30502:SF0">
    <property type="entry name" value="PHOSPHOENOLPYRUVATE CARBOXYLASE FAMILY PROTEIN"/>
    <property type="match status" value="1"/>
</dbReference>
<evidence type="ECO:0000313" key="2">
    <source>
        <dbReference type="EMBL" id="OJD35123.1"/>
    </source>
</evidence>
<evidence type="ECO:0000313" key="3">
    <source>
        <dbReference type="Proteomes" id="UP000183809"/>
    </source>
</evidence>
<name>A0A1J9RRG3_9PEZI</name>
<sequence length="256" mass="26454">MQPTAVLTSFLRADQFVIIDCERGHINTAADLSPVVEAVAAAGASPIVRVLASEPKRIRWAQDSGAHGVMVAMCETKTQAERAIVATGCPSPRFVVIAEIGSRRAVDNIDALFLNPHPLIVNSPSAAASADDDAVRILAAAHRHAKFAGHVSVAAGIMGTSTGADADAGTGAGADADANALVGRRGWQFVSCGAVGQLPPADEEMEMEMERLGRAMLGVRASRGGGRWGSSGPAPVPVPVPVGGGEEYEWDGRDWG</sequence>
<dbReference type="InterPro" id="IPR040442">
    <property type="entry name" value="Pyrv_kinase-like_dom_sf"/>
</dbReference>
<evidence type="ECO:0000256" key="1">
    <source>
        <dbReference type="SAM" id="MobiDB-lite"/>
    </source>
</evidence>
<dbReference type="InterPro" id="IPR050251">
    <property type="entry name" value="HpcH-HpaI_aldolase"/>
</dbReference>
<feature type="region of interest" description="Disordered" evidence="1">
    <location>
        <begin position="223"/>
        <end position="256"/>
    </location>
</feature>
<dbReference type="GO" id="GO:0005737">
    <property type="term" value="C:cytoplasm"/>
    <property type="evidence" value="ECO:0007669"/>
    <property type="project" value="TreeGrafter"/>
</dbReference>
<dbReference type="Gene3D" id="3.20.20.60">
    <property type="entry name" value="Phosphoenolpyruvate-binding domains"/>
    <property type="match status" value="1"/>
</dbReference>
<gene>
    <name evidence="2" type="ORF">BKCO1_1900011</name>
</gene>
<dbReference type="RefSeq" id="XP_020131383.1">
    <property type="nucleotide sequence ID" value="XM_020271894.1"/>
</dbReference>
<comment type="caution">
    <text evidence="2">The sequence shown here is derived from an EMBL/GenBank/DDBJ whole genome shotgun (WGS) entry which is preliminary data.</text>
</comment>
<organism evidence="2 3">
    <name type="scientific">Diplodia corticola</name>
    <dbReference type="NCBI Taxonomy" id="236234"/>
    <lineage>
        <taxon>Eukaryota</taxon>
        <taxon>Fungi</taxon>
        <taxon>Dikarya</taxon>
        <taxon>Ascomycota</taxon>
        <taxon>Pezizomycotina</taxon>
        <taxon>Dothideomycetes</taxon>
        <taxon>Dothideomycetes incertae sedis</taxon>
        <taxon>Botryosphaeriales</taxon>
        <taxon>Botryosphaeriaceae</taxon>
        <taxon>Diplodia</taxon>
    </lineage>
</organism>
<dbReference type="GeneID" id="31012153"/>
<proteinExistence type="predicted"/>
<dbReference type="STRING" id="236234.A0A1J9RRG3"/>
<dbReference type="PANTHER" id="PTHR30502">
    <property type="entry name" value="2-KETO-3-DEOXY-L-RHAMNONATE ALDOLASE"/>
    <property type="match status" value="1"/>
</dbReference>
<dbReference type="AlphaFoldDB" id="A0A1J9RRG3"/>
<accession>A0A1J9RRG3</accession>
<dbReference type="InterPro" id="IPR015813">
    <property type="entry name" value="Pyrv/PenolPyrv_kinase-like_dom"/>
</dbReference>
<dbReference type="OrthoDB" id="1621678at2759"/>
<dbReference type="GO" id="GO:0016832">
    <property type="term" value="F:aldehyde-lyase activity"/>
    <property type="evidence" value="ECO:0007669"/>
    <property type="project" value="TreeGrafter"/>
</dbReference>
<dbReference type="Proteomes" id="UP000183809">
    <property type="component" value="Unassembled WGS sequence"/>
</dbReference>
<protein>
    <submittedName>
        <fullName evidence="2">Uncharacterized protein</fullName>
    </submittedName>
</protein>